<proteinExistence type="predicted"/>
<dbReference type="AlphaFoldDB" id="Q3LBT4"/>
<accession>Q3LBT4</accession>
<protein>
    <submittedName>
        <fullName evidence="1">Uncharacterized protein</fullName>
    </submittedName>
</protein>
<name>Q3LBT4_9MOLU</name>
<feature type="non-terminal residue" evidence="1">
    <location>
        <position position="70"/>
    </location>
</feature>
<evidence type="ECO:0000313" key="1">
    <source>
        <dbReference type="EMBL" id="CAJ17861.1"/>
    </source>
</evidence>
<reference evidence="1" key="1">
    <citation type="journal article" date="2006" name="Appl. Environ. Microbiol.">
        <title>Stolbur phytoplasma genome survey achieved using a suppression subtractive hybridization approach with high specificity.</title>
        <authorList>
            <person name="Cimerman A."/>
            <person name="Arnaud G."/>
            <person name="Foissac X."/>
        </authorList>
    </citation>
    <scope>NUCLEOTIDE SEQUENCE</scope>
</reference>
<sequence>MIINYFCNNFFIFENKQFTSFLFLYSLLLKNKKARIKYNTSPNNSKEHIKSVKKVFETTDLKNPFQVEIG</sequence>
<dbReference type="EMBL" id="AJ970612">
    <property type="protein sequence ID" value="CAJ17861.1"/>
    <property type="molecule type" value="Genomic_DNA"/>
</dbReference>
<organism evidence="1">
    <name type="scientific">Candidatus Phytoplasma solani</name>
    <dbReference type="NCBI Taxonomy" id="69896"/>
    <lineage>
        <taxon>Bacteria</taxon>
        <taxon>Bacillati</taxon>
        <taxon>Mycoplasmatota</taxon>
        <taxon>Mollicutes</taxon>
        <taxon>Acholeplasmatales</taxon>
        <taxon>Acholeplasmataceae</taxon>
        <taxon>Candidatus Phytoplasma</taxon>
        <taxon>16SrXII (Stolbur group)</taxon>
    </lineage>
</organism>